<organism evidence="6 7">
    <name type="scientific">Salinimicrobium tongyeongense</name>
    <dbReference type="NCBI Taxonomy" id="2809707"/>
    <lineage>
        <taxon>Bacteria</taxon>
        <taxon>Pseudomonadati</taxon>
        <taxon>Bacteroidota</taxon>
        <taxon>Flavobacteriia</taxon>
        <taxon>Flavobacteriales</taxon>
        <taxon>Flavobacteriaceae</taxon>
        <taxon>Salinimicrobium</taxon>
    </lineage>
</organism>
<protein>
    <submittedName>
        <fullName evidence="6">MFS transporter</fullName>
    </submittedName>
</protein>
<sequence length="401" mass="43537">MAKTRLILPVVVFAQFCCTSLWFAGNGVMNELMFSFELQPAALGHLTSAVQFGFITGCLGFAFMGIADRFSPSKVFFYSAIFGAFINLGILWDNNSSASLMLFRFLTGFSLAGIYPVGMKLASDYFKDGLGRSLGFLVGALVLGTAFPHLLNATGGAQNLHWKNVIFTTSILAVLGGFLILLLVKDGPYRKPMLNRNFSVIFQVFKIQKFRAAAFGYFGHMWELYAFWAFVPVVLGAYEILQPPVGFNIPLLSFLIIGSGGLACVAGGFISQSRGTKFTATAALFLSGTCCLLSPFVFLQPSSTILVLFLLFWGMLVVADSPLFSTLIAENAPSEARGTALTQVNCIGFALSILSIQLTSFLFEVLPPAYPLLFLVAGPVLGMLALFRKSRLVSRFSTEKV</sequence>
<feature type="transmembrane region" description="Helical" evidence="4">
    <location>
        <begin position="98"/>
        <end position="118"/>
    </location>
</feature>
<evidence type="ECO:0000256" key="1">
    <source>
        <dbReference type="ARBA" id="ARBA00022692"/>
    </source>
</evidence>
<dbReference type="PROSITE" id="PS50850">
    <property type="entry name" value="MFS"/>
    <property type="match status" value="1"/>
</dbReference>
<evidence type="ECO:0000313" key="6">
    <source>
        <dbReference type="EMBL" id="UZH55720.1"/>
    </source>
</evidence>
<dbReference type="Pfam" id="PF07690">
    <property type="entry name" value="MFS_1"/>
    <property type="match status" value="1"/>
</dbReference>
<keyword evidence="1 4" id="KW-0812">Transmembrane</keyword>
<evidence type="ECO:0000259" key="5">
    <source>
        <dbReference type="PROSITE" id="PS50850"/>
    </source>
</evidence>
<keyword evidence="3 4" id="KW-0472">Membrane</keyword>
<dbReference type="Proteomes" id="UP001163981">
    <property type="component" value="Chromosome"/>
</dbReference>
<feature type="transmembrane region" description="Helical" evidence="4">
    <location>
        <begin position="305"/>
        <end position="328"/>
    </location>
</feature>
<feature type="transmembrane region" description="Helical" evidence="4">
    <location>
        <begin position="75"/>
        <end position="92"/>
    </location>
</feature>
<name>A0ABY6NS44_9FLAO</name>
<evidence type="ECO:0000256" key="3">
    <source>
        <dbReference type="ARBA" id="ARBA00023136"/>
    </source>
</evidence>
<dbReference type="PANTHER" id="PTHR23521">
    <property type="entry name" value="TRANSPORTER MFS SUPERFAMILY"/>
    <property type="match status" value="1"/>
</dbReference>
<feature type="transmembrane region" description="Helical" evidence="4">
    <location>
        <begin position="162"/>
        <end position="184"/>
    </location>
</feature>
<proteinExistence type="predicted"/>
<keyword evidence="7" id="KW-1185">Reference proteome</keyword>
<feature type="transmembrane region" description="Helical" evidence="4">
    <location>
        <begin position="130"/>
        <end position="150"/>
    </location>
</feature>
<accession>A0ABY6NS44</accession>
<feature type="transmembrane region" description="Helical" evidence="4">
    <location>
        <begin position="340"/>
        <end position="363"/>
    </location>
</feature>
<dbReference type="RefSeq" id="WP_265164121.1">
    <property type="nucleotide sequence ID" value="NZ_CP069620.1"/>
</dbReference>
<dbReference type="Gene3D" id="1.20.1250.20">
    <property type="entry name" value="MFS general substrate transporter like domains"/>
    <property type="match status" value="1"/>
</dbReference>
<dbReference type="InterPro" id="IPR036259">
    <property type="entry name" value="MFS_trans_sf"/>
</dbReference>
<dbReference type="PANTHER" id="PTHR23521:SF3">
    <property type="entry name" value="MFS TRANSPORTER"/>
    <property type="match status" value="1"/>
</dbReference>
<reference evidence="6" key="1">
    <citation type="submission" date="2021-02" db="EMBL/GenBank/DDBJ databases">
        <title>Salinimicrobium sp. nov. isolated from seawater in Tongyeong, Republic of Korea.</title>
        <authorList>
            <person name="Lee S.-J."/>
        </authorList>
    </citation>
    <scope>NUCLEOTIDE SEQUENCE</scope>
    <source>
        <strain evidence="6">HN-2-9-2</strain>
    </source>
</reference>
<evidence type="ECO:0000256" key="4">
    <source>
        <dbReference type="SAM" id="Phobius"/>
    </source>
</evidence>
<evidence type="ECO:0000256" key="2">
    <source>
        <dbReference type="ARBA" id="ARBA00022989"/>
    </source>
</evidence>
<keyword evidence="2 4" id="KW-1133">Transmembrane helix</keyword>
<feature type="transmembrane region" description="Helical" evidence="4">
    <location>
        <begin position="7"/>
        <end position="25"/>
    </location>
</feature>
<feature type="domain" description="Major facilitator superfamily (MFS) profile" evidence="5">
    <location>
        <begin position="1"/>
        <end position="401"/>
    </location>
</feature>
<dbReference type="InterPro" id="IPR011701">
    <property type="entry name" value="MFS"/>
</dbReference>
<feature type="transmembrane region" description="Helical" evidence="4">
    <location>
        <begin position="282"/>
        <end position="299"/>
    </location>
</feature>
<feature type="transmembrane region" description="Helical" evidence="4">
    <location>
        <begin position="247"/>
        <end position="270"/>
    </location>
</feature>
<feature type="transmembrane region" description="Helical" evidence="4">
    <location>
        <begin position="45"/>
        <end position="63"/>
    </location>
</feature>
<dbReference type="SUPFAM" id="SSF103473">
    <property type="entry name" value="MFS general substrate transporter"/>
    <property type="match status" value="1"/>
</dbReference>
<feature type="transmembrane region" description="Helical" evidence="4">
    <location>
        <begin position="369"/>
        <end position="387"/>
    </location>
</feature>
<dbReference type="InterPro" id="IPR020846">
    <property type="entry name" value="MFS_dom"/>
</dbReference>
<gene>
    <name evidence="6" type="ORF">JRG66_02205</name>
</gene>
<dbReference type="EMBL" id="CP069620">
    <property type="protein sequence ID" value="UZH55720.1"/>
    <property type="molecule type" value="Genomic_DNA"/>
</dbReference>
<evidence type="ECO:0000313" key="7">
    <source>
        <dbReference type="Proteomes" id="UP001163981"/>
    </source>
</evidence>